<proteinExistence type="predicted"/>
<keyword evidence="2" id="KW-1185">Reference proteome</keyword>
<comment type="caution">
    <text evidence="1">The sequence shown here is derived from an EMBL/GenBank/DDBJ whole genome shotgun (WGS) entry which is preliminary data.</text>
</comment>
<reference evidence="1 2" key="1">
    <citation type="submission" date="2018-06" db="EMBL/GenBank/DDBJ databases">
        <title>Freshwater and sediment microbial communities from various areas in North America, analyzing microbe dynamics in response to fracking.</title>
        <authorList>
            <person name="Lamendella R."/>
        </authorList>
    </citation>
    <scope>NUCLEOTIDE SEQUENCE [LARGE SCALE GENOMIC DNA]</scope>
    <source>
        <strain evidence="1 2">14_TX</strain>
    </source>
</reference>
<dbReference type="RefSeq" id="WP_113884340.1">
    <property type="nucleotide sequence ID" value="NZ_QNSF01000011.1"/>
</dbReference>
<dbReference type="EMBL" id="QNSF01000011">
    <property type="protein sequence ID" value="RBP89379.1"/>
    <property type="molecule type" value="Genomic_DNA"/>
</dbReference>
<organism evidence="1 2">
    <name type="scientific">Cytobacillus firmus</name>
    <name type="common">Bacillus firmus</name>
    <dbReference type="NCBI Taxonomy" id="1399"/>
    <lineage>
        <taxon>Bacteria</taxon>
        <taxon>Bacillati</taxon>
        <taxon>Bacillota</taxon>
        <taxon>Bacilli</taxon>
        <taxon>Bacillales</taxon>
        <taxon>Bacillaceae</taxon>
        <taxon>Cytobacillus</taxon>
    </lineage>
</organism>
<gene>
    <name evidence="1" type="ORF">DFO70_11126</name>
</gene>
<sequence length="184" mass="21885">MSYSQEDCIRDTKEHISQVREFMIMFANELLQRALVHDQSKLESPEIEIFTEYTPKLKNSTYGSDEYKTYLKEMQVALKHHYENNSHHPEHYKKYICNGCFREYVKNPNPCHSCYTCGYSQFQEESDISQMSLMDIVEMICDWKAATMRHEDGDIGKSIEINQKRFKYSNDLADIFRNTIKLFD</sequence>
<name>A0A366JN69_CYTFI</name>
<evidence type="ECO:0000313" key="1">
    <source>
        <dbReference type="EMBL" id="RBP89379.1"/>
    </source>
</evidence>
<dbReference type="AlphaFoldDB" id="A0A366JN69"/>
<dbReference type="Proteomes" id="UP000252731">
    <property type="component" value="Unassembled WGS sequence"/>
</dbReference>
<protein>
    <submittedName>
        <fullName evidence="1">Uncharacterized protein</fullName>
    </submittedName>
</protein>
<dbReference type="InterPro" id="IPR043721">
    <property type="entry name" value="DUF5662"/>
</dbReference>
<dbReference type="OrthoDB" id="8449062at2"/>
<dbReference type="Pfam" id="PF18907">
    <property type="entry name" value="DUF5662"/>
    <property type="match status" value="1"/>
</dbReference>
<accession>A0A366JN69</accession>
<evidence type="ECO:0000313" key="2">
    <source>
        <dbReference type="Proteomes" id="UP000252731"/>
    </source>
</evidence>